<protein>
    <submittedName>
        <fullName evidence="1">Uncharacterized protein</fullName>
    </submittedName>
</protein>
<proteinExistence type="predicted"/>
<reference evidence="2" key="1">
    <citation type="submission" date="2016-07" db="EMBL/GenBank/DDBJ databases">
        <authorList>
            <person name="Florea S."/>
            <person name="Webb J.S."/>
            <person name="Jaromczyk J."/>
            <person name="Schardl C.L."/>
        </authorList>
    </citation>
    <scope>NUCLEOTIDE SEQUENCE [LARGE SCALE GENOMIC DNA]</scope>
    <source>
        <strain evidence="2">1YdBTEX2</strain>
    </source>
</reference>
<evidence type="ECO:0000313" key="1">
    <source>
        <dbReference type="EMBL" id="SBW79076.1"/>
    </source>
</evidence>
<gene>
    <name evidence="1" type="ORF">PVE_R1G1189</name>
</gene>
<evidence type="ECO:0000313" key="2">
    <source>
        <dbReference type="Proteomes" id="UP000245431"/>
    </source>
</evidence>
<dbReference type="Proteomes" id="UP000245431">
    <property type="component" value="Chromosome PVE_r1"/>
</dbReference>
<accession>A0A1D3JSK4</accession>
<sequence length="1733" mass="190635">MPTTLDVLQQGRARRLAADGQLISALFNHLTNGDSTTVIVPEHSTLGCWLQVYRRALSRPHLRAWATRLPVGLAGLDVPLETAPLELPAQSVLNFYGYPYPEHRGERRVISQALDQSNSFAEPKAGLDDGLKRLNQDRQQIADQLQTLLDDDDFSLFSCYRSYFKLDSGSFWATAQQTGAALLDAITRNPSFLALEAVDGLQPGTYMFDPATRRLSGKKAWGGLVDIGIEQLVALPLDGQLEHLVEVAEQLGSFVHQSGQFSLAQLLNCHDLPVPDTPAEARVLIDTLRQSTALTTLPVSDLANADLALMQHQQWLAQDHDRDVMAECLKSLIQAPPNDHVIDTASVTLHPASDSGAPHHPAVVPHPICGPFTLQQLLQQHDLAPPTSVDEAQDTLQTLEMNLPRRPEFGDYHGLLSATPHSPVRLLSEQRHSVLATANHGLPDGHPRLLDRLCGTLLSDLSADAIRAQADHLLKQLLRRGPARQLGQQLVTALHWYGQHPDEAASQTSLDLLVLSALILDLDPGAGEAGAPIASFELSAHAGKPHGEVRQDLELHLVRTCKVSTRAAPLAAHLLLAGAAPEFLVRGLPATMRFRSSIAWMSFKQGVLIAQAMAPGSPRQLSYHDMLALASMPATTGQQQQWREYLATRTLLDWAITVGELPERDNTAYLAHEIDALKLRLSQRLHALKAALITFADAPPTRRSIALADLKNLFPNQSLLDKACLWRPVPPLASGSLRFPMHHHERRNYSLHSLVELHMDGQLSDSRWQSTEPQLDLAQLRPSFGRLGNIHQRFDSAFAAYIERLKQAYSSLIEDLLAQLPLADRRHLQQADLQLLVLKKEPGKDLALLSPEEALARSARMGVILRGTSPSAVQEYELFPLLNRVDKRRGAPLAFHEGGTLMSVATGTPHATRPVTQLLMGDELPLDWDAYANGRPPRPGVRAKVIVQTLWSFSPPPAQPPTTAALTYGSTLNRAIAQAIVREHFFLEVDALHLQARGTTQREQMQQRWDRLWTRLKALVPFWSCAEDLASGDTRRVIDGGYACFIDLLALLFPTQRFLTASLAVLKKTAPLPIKLLQLARLSGAFLNTALNPLDGLPGLFRLARSGVIRLSGGARKILHTAIEQVQRRTADRFLLDYPRLLAGADLGSGTLLRGSDLLRINALLHKNHWYPCHPFTGKPYGPPSHTFRLDSALGVAPMQNARGQQVLVSERLFATQPLLIARRDATDLLDGDNLFRLEHQAPTHLDDLASPAYFKAAEGFDSLCGAARSKRSPIPLICFTKKLTAFNASIQQRRAQAIEHLRLIPAPAVGPDPRKLVHNRRLYEALPQGTSFELTPVARTAPLTYKPQLTGRLIANEAQFGLPNNQLDNQLNRDTRVVELTGLTVGTDDSRTLRAMAIELTPAGGTRIIVEADAGVFYEGIAIAPAPAMLFNRLDFNLGGEPEQLIRAFSQRKLDYLSAAGFVHNRPLVTLPTLEVLSQQLARRGFGAAKLKRLLEQSRGLRVIKQRELLLNASDQGQRLGMSVAVTPLKLDTWPPYLAQPGQTLNQYLASKAQASTVALVKSTGIGSANIVGTGVDELERLAIAEPLVMWQYSRAGQPNYTEVILKTGAGNCDQMAHVASELIRFNGGAARVWGTSPPAHAFVVVGNPPATLGSTLDFSEAGWVGLWICDPWAAIVCPASDYVRQLNVKMHMWYLEDISVFFNDRGTYRWGQANDRNWLALLRNGVKRPQP</sequence>
<dbReference type="RefSeq" id="WP_017844577.1">
    <property type="nucleotide sequence ID" value="NZ_AOUH01000005.1"/>
</dbReference>
<dbReference type="EMBL" id="LT599583">
    <property type="protein sequence ID" value="SBW79076.1"/>
    <property type="molecule type" value="Genomic_DNA"/>
</dbReference>
<name>A0A1D3JSK4_PSEVE</name>
<organism evidence="1 2">
    <name type="scientific">Pseudomonas veronii 1YdBTEX2</name>
    <dbReference type="NCBI Taxonomy" id="1295141"/>
    <lineage>
        <taxon>Bacteria</taxon>
        <taxon>Pseudomonadati</taxon>
        <taxon>Pseudomonadota</taxon>
        <taxon>Gammaproteobacteria</taxon>
        <taxon>Pseudomonadales</taxon>
        <taxon>Pseudomonadaceae</taxon>
        <taxon>Pseudomonas</taxon>
    </lineage>
</organism>